<keyword evidence="3" id="KW-1185">Reference proteome</keyword>
<dbReference type="CDD" id="cd08901">
    <property type="entry name" value="SRPBCC_CalC_Aha1-like_8"/>
    <property type="match status" value="1"/>
</dbReference>
<protein>
    <recommendedName>
        <fullName evidence="1">Activator of Hsp90 ATPase homologue 1/2-like C-terminal domain-containing protein</fullName>
    </recommendedName>
</protein>
<gene>
    <name evidence="2" type="ORF">PAESOLCIP111_06287</name>
</gene>
<dbReference type="EMBL" id="CAJVAS010000059">
    <property type="protein sequence ID" value="CAG7651298.1"/>
    <property type="molecule type" value="Genomic_DNA"/>
</dbReference>
<comment type="caution">
    <text evidence="2">The sequence shown here is derived from an EMBL/GenBank/DDBJ whole genome shotgun (WGS) entry which is preliminary data.</text>
</comment>
<feature type="domain" description="Activator of Hsp90 ATPase homologue 1/2-like C-terminal" evidence="1">
    <location>
        <begin position="12"/>
        <end position="132"/>
    </location>
</feature>
<sequence length="145" mass="16472">MNNVSNMRIYKPAHEVFEAIVDPVQIGNFWFSSSSARWEQGKTVTLKYDEYGAEGDIRVIEIVEDRKIVFEWDYGAAAHVVTMTLNEANDGSTVIEVNEEGFDETDEHLIELLIGNKEGWVYMLTCLKAYLEFGVTTLRAGLVKE</sequence>
<evidence type="ECO:0000313" key="2">
    <source>
        <dbReference type="EMBL" id="CAG7651298.1"/>
    </source>
</evidence>
<evidence type="ECO:0000313" key="3">
    <source>
        <dbReference type="Proteomes" id="UP000693672"/>
    </source>
</evidence>
<dbReference type="Proteomes" id="UP000693672">
    <property type="component" value="Unassembled WGS sequence"/>
</dbReference>
<name>A0A916NLP4_9BACL</name>
<dbReference type="InterPro" id="IPR013538">
    <property type="entry name" value="ASHA1/2-like_C"/>
</dbReference>
<reference evidence="2" key="1">
    <citation type="submission" date="2021-06" db="EMBL/GenBank/DDBJ databases">
        <authorList>
            <person name="Criscuolo A."/>
        </authorList>
    </citation>
    <scope>NUCLEOTIDE SEQUENCE</scope>
    <source>
        <strain evidence="2">CIP111600</strain>
    </source>
</reference>
<dbReference type="Pfam" id="PF08327">
    <property type="entry name" value="AHSA1"/>
    <property type="match status" value="1"/>
</dbReference>
<proteinExistence type="predicted"/>
<organism evidence="2 3">
    <name type="scientific">Paenibacillus solanacearum</name>
    <dbReference type="NCBI Taxonomy" id="2048548"/>
    <lineage>
        <taxon>Bacteria</taxon>
        <taxon>Bacillati</taxon>
        <taxon>Bacillota</taxon>
        <taxon>Bacilli</taxon>
        <taxon>Bacillales</taxon>
        <taxon>Paenibacillaceae</taxon>
        <taxon>Paenibacillus</taxon>
    </lineage>
</organism>
<dbReference type="AlphaFoldDB" id="A0A916NLP4"/>
<accession>A0A916NLP4</accession>
<dbReference type="RefSeq" id="WP_218095946.1">
    <property type="nucleotide sequence ID" value="NZ_CAJVAS010000059.1"/>
</dbReference>
<evidence type="ECO:0000259" key="1">
    <source>
        <dbReference type="Pfam" id="PF08327"/>
    </source>
</evidence>